<feature type="transmembrane region" description="Helical" evidence="1">
    <location>
        <begin position="189"/>
        <end position="211"/>
    </location>
</feature>
<dbReference type="eggNOG" id="ENOG50329A3">
    <property type="taxonomic scope" value="Bacteria"/>
</dbReference>
<reference evidence="2 3" key="1">
    <citation type="submission" date="2014-07" db="EMBL/GenBank/DDBJ databases">
        <title>Draft genome of Clostridium sulfidigenes 113A isolated from sediments associated with methane hydrate from Krishna Godavari basin.</title>
        <authorList>
            <person name="Honkalas V.S."/>
            <person name="Dabir A.P."/>
            <person name="Arora P."/>
            <person name="Dhakephalkar P.K."/>
        </authorList>
    </citation>
    <scope>NUCLEOTIDE SEQUENCE [LARGE SCALE GENOMIC DNA]</scope>
    <source>
        <strain evidence="2 3">113A</strain>
    </source>
</reference>
<keyword evidence="1" id="KW-0812">Transmembrane</keyword>
<keyword evidence="1" id="KW-0472">Membrane</keyword>
<feature type="transmembrane region" description="Helical" evidence="1">
    <location>
        <begin position="34"/>
        <end position="52"/>
    </location>
</feature>
<accession>A0A084JEX7</accession>
<dbReference type="Proteomes" id="UP000028542">
    <property type="component" value="Unassembled WGS sequence"/>
</dbReference>
<feature type="transmembrane region" description="Helical" evidence="1">
    <location>
        <begin position="132"/>
        <end position="160"/>
    </location>
</feature>
<protein>
    <submittedName>
        <fullName evidence="2">Uncharacterized protein</fullName>
    </submittedName>
</protein>
<evidence type="ECO:0000313" key="3">
    <source>
        <dbReference type="Proteomes" id="UP000028542"/>
    </source>
</evidence>
<comment type="caution">
    <text evidence="2">The sequence shown here is derived from an EMBL/GenBank/DDBJ whole genome shotgun (WGS) entry which is preliminary data.</text>
</comment>
<dbReference type="AlphaFoldDB" id="A0A084JEX7"/>
<feature type="transmembrane region" description="Helical" evidence="1">
    <location>
        <begin position="93"/>
        <end position="111"/>
    </location>
</feature>
<feature type="transmembrane region" description="Helical" evidence="1">
    <location>
        <begin position="223"/>
        <end position="246"/>
    </location>
</feature>
<keyword evidence="1" id="KW-1133">Transmembrane helix</keyword>
<gene>
    <name evidence="2" type="ORF">IO99_05390</name>
</gene>
<proteinExistence type="predicted"/>
<dbReference type="STRING" id="318464.IO99_05390"/>
<dbReference type="EMBL" id="JPMD01000011">
    <property type="protein sequence ID" value="KEZ87511.1"/>
    <property type="molecule type" value="Genomic_DNA"/>
</dbReference>
<keyword evidence="3" id="KW-1185">Reference proteome</keyword>
<evidence type="ECO:0000256" key="1">
    <source>
        <dbReference type="SAM" id="Phobius"/>
    </source>
</evidence>
<evidence type="ECO:0000313" key="2">
    <source>
        <dbReference type="EMBL" id="KEZ87511.1"/>
    </source>
</evidence>
<organism evidence="2 3">
    <name type="scientific">Clostridium sulfidigenes</name>
    <dbReference type="NCBI Taxonomy" id="318464"/>
    <lineage>
        <taxon>Bacteria</taxon>
        <taxon>Bacillati</taxon>
        <taxon>Bacillota</taxon>
        <taxon>Clostridia</taxon>
        <taxon>Eubacteriales</taxon>
        <taxon>Clostridiaceae</taxon>
        <taxon>Clostridium</taxon>
    </lineage>
</organism>
<sequence length="290" mass="33222">MNNIKFGDEKKKGSFFLQIKHDFYKGTIEGWKRYAIALCIFVFLCFVFQIRAEKIIQFNKISKEISFSDFILFMFRGMNVFDGNAVELQDKLPQWFLVNIYLSIIIGYFPLKDLSESGIQVLIRTKSRVSWWLSKCLWVTYNVLIYYAISIIVITVFSLFHGGLSLEPSKELNLILSNLDTSKFNFKGILIVGIILPVITSITFSLIQLLISLFTNSIISNMFIITVLTLTPFYCNSFFIGNYLMILRSNLNIGDSGISIVYGIVVCVVLSIATIFIGANKIKRYDILEK</sequence>
<name>A0A084JEX7_9CLOT</name>
<feature type="transmembrane region" description="Helical" evidence="1">
    <location>
        <begin position="258"/>
        <end position="279"/>
    </location>
</feature>
<dbReference type="RefSeq" id="WP_035131046.1">
    <property type="nucleotide sequence ID" value="NZ_JPMD01000011.1"/>
</dbReference>